<dbReference type="OrthoDB" id="1272at2759"/>
<evidence type="ECO:0000256" key="1">
    <source>
        <dbReference type="ARBA" id="ARBA00004123"/>
    </source>
</evidence>
<evidence type="ECO:0000313" key="9">
    <source>
        <dbReference type="RefSeq" id="XP_016975285.1"/>
    </source>
</evidence>
<reference evidence="7" key="3">
    <citation type="submission" date="2025-05" db="UniProtKB">
        <authorList>
            <consortium name="EnsemblMetazoa"/>
        </authorList>
    </citation>
    <scope>IDENTIFICATION</scope>
</reference>
<keyword evidence="4" id="KW-0539">Nucleus</keyword>
<evidence type="ECO:0000256" key="6">
    <source>
        <dbReference type="SAM" id="MobiDB-lite"/>
    </source>
</evidence>
<dbReference type="Proteomes" id="UP001652680">
    <property type="component" value="Unassembled WGS sequence"/>
</dbReference>
<reference evidence="8" key="1">
    <citation type="journal article" date="2021" name="Elife">
        <title>Highly contiguous assemblies of 101 drosophilid genomes.</title>
        <authorList>
            <person name="Kim B.Y."/>
            <person name="Wang J.R."/>
            <person name="Miller D.E."/>
            <person name="Barmina O."/>
            <person name="Delaney E."/>
            <person name="Thompson A."/>
            <person name="Comeault A.A."/>
            <person name="Peede D."/>
            <person name="D'Agostino E.R."/>
            <person name="Pelaez J."/>
            <person name="Aguilar J.M."/>
            <person name="Haji D."/>
            <person name="Matsunaga T."/>
            <person name="Armstrong E.E."/>
            <person name="Zych M."/>
            <person name="Ogawa Y."/>
            <person name="Stamenkovic-Radak M."/>
            <person name="Jelic M."/>
            <person name="Veselinovic M.S."/>
            <person name="Tanaskovic M."/>
            <person name="Eric P."/>
            <person name="Gao J.J."/>
            <person name="Katoh T.K."/>
            <person name="Toda M.J."/>
            <person name="Watabe H."/>
            <person name="Watada M."/>
            <person name="Davis J.S."/>
            <person name="Moyle L.C."/>
            <person name="Manoli G."/>
            <person name="Bertolini E."/>
            <person name="Kostal V."/>
            <person name="Hawley R.S."/>
            <person name="Takahashi A."/>
            <person name="Jones C.D."/>
            <person name="Price D.K."/>
            <person name="Whiteman N."/>
            <person name="Kopp A."/>
            <person name="Matute D.R."/>
            <person name="Petrov D.A."/>
        </authorList>
    </citation>
    <scope>NUCLEOTIDE SEQUENCE [LARGE SCALE GENOMIC DNA]</scope>
</reference>
<gene>
    <name evidence="9" type="primary">LOC108041770</name>
    <name evidence="7" type="synonym">108041770</name>
</gene>
<sequence length="322" mass="37332">MSQAPELAGNVQQKRKILSCVEYTRICQFINGYHGLAIDCEFELRNRFFQDVEPMALTCILQSELFNRSRGHHWKQDQRGKKLLKIYEEQKNLYDNALLIRMACVEGLNPVALCRMLLHEKYKLRHRSHISRFLKHPHLIDDPRLAANVQQCMISDNQEGSITDLRRRIIGEEYELKLKTLAKEAGIHFYDEQDLRRMGYDKTPDIKMILPFLYRGSVINWIESKANFGDTKGHKFNIQQQLHSYCNRFGPGIIIYWFGYHEETPMMPDNNIGITVLADFPAKEDMVFMQLAEGVSPTKTAEKTSSTSKLLGEFREAGSPAK</sequence>
<evidence type="ECO:0000256" key="4">
    <source>
        <dbReference type="ARBA" id="ARBA00023242"/>
    </source>
</evidence>
<dbReference type="EnsemblMetazoa" id="XM_017119796.2">
    <property type="protein sequence ID" value="XP_016975285.1"/>
    <property type="gene ID" value="LOC108041770"/>
</dbReference>
<evidence type="ECO:0000256" key="3">
    <source>
        <dbReference type="ARBA" id="ARBA00022490"/>
    </source>
</evidence>
<dbReference type="Pfam" id="PF14811">
    <property type="entry name" value="TPD"/>
    <property type="match status" value="1"/>
</dbReference>
<dbReference type="GO" id="GO:0005634">
    <property type="term" value="C:nucleus"/>
    <property type="evidence" value="ECO:0007669"/>
    <property type="project" value="UniProtKB-SubCell"/>
</dbReference>
<evidence type="ECO:0000313" key="7">
    <source>
        <dbReference type="EnsemblMetazoa" id="XP_016975285.1"/>
    </source>
</evidence>
<dbReference type="InterPro" id="IPR029404">
    <property type="entry name" value="CDIN1"/>
</dbReference>
<evidence type="ECO:0000256" key="5">
    <source>
        <dbReference type="ARBA" id="ARBA00023480"/>
    </source>
</evidence>
<dbReference type="RefSeq" id="XP_016975285.1">
    <property type="nucleotide sequence ID" value="XM_017119796.1"/>
</dbReference>
<reference evidence="9" key="2">
    <citation type="submission" date="2025-04" db="UniProtKB">
        <authorList>
            <consortium name="RefSeq"/>
        </authorList>
    </citation>
    <scope>IDENTIFICATION</scope>
</reference>
<dbReference type="PANTHER" id="PTHR31661">
    <property type="entry name" value="SIMILAR TO CDNA SEQUENCE BC052040"/>
    <property type="match status" value="1"/>
</dbReference>
<dbReference type="AlphaFoldDB" id="A0A6P4EB54"/>
<evidence type="ECO:0000256" key="2">
    <source>
        <dbReference type="ARBA" id="ARBA00004496"/>
    </source>
</evidence>
<evidence type="ECO:0000313" key="8">
    <source>
        <dbReference type="Proteomes" id="UP001652680"/>
    </source>
</evidence>
<accession>A0A6P4EB54</accession>
<keyword evidence="8" id="KW-1185">Reference proteome</keyword>
<dbReference type="GeneID" id="108041770"/>
<dbReference type="GO" id="GO:0005737">
    <property type="term" value="C:cytoplasm"/>
    <property type="evidence" value="ECO:0007669"/>
    <property type="project" value="UniProtKB-SubCell"/>
</dbReference>
<comment type="subcellular location">
    <subcellularLocation>
        <location evidence="2">Cytoplasm</location>
    </subcellularLocation>
    <subcellularLocation>
        <location evidence="1">Nucleus</location>
    </subcellularLocation>
</comment>
<keyword evidence="3" id="KW-0963">Cytoplasm</keyword>
<feature type="compositionally biased region" description="Low complexity" evidence="6">
    <location>
        <begin position="298"/>
        <end position="309"/>
    </location>
</feature>
<protein>
    <recommendedName>
        <fullName evidence="5">CDAN1-interacting nuclease 1</fullName>
    </recommendedName>
</protein>
<name>A0A6P4EB54_DRORH</name>
<organism evidence="9">
    <name type="scientific">Drosophila rhopaloa</name>
    <name type="common">Fruit fly</name>
    <dbReference type="NCBI Taxonomy" id="1041015"/>
    <lineage>
        <taxon>Eukaryota</taxon>
        <taxon>Metazoa</taxon>
        <taxon>Ecdysozoa</taxon>
        <taxon>Arthropoda</taxon>
        <taxon>Hexapoda</taxon>
        <taxon>Insecta</taxon>
        <taxon>Pterygota</taxon>
        <taxon>Neoptera</taxon>
        <taxon>Endopterygota</taxon>
        <taxon>Diptera</taxon>
        <taxon>Brachycera</taxon>
        <taxon>Muscomorpha</taxon>
        <taxon>Ephydroidea</taxon>
        <taxon>Drosophilidae</taxon>
        <taxon>Drosophila</taxon>
        <taxon>Sophophora</taxon>
    </lineage>
</organism>
<feature type="region of interest" description="Disordered" evidence="6">
    <location>
        <begin position="298"/>
        <end position="322"/>
    </location>
</feature>
<dbReference type="PANTHER" id="PTHR31661:SF1">
    <property type="entry name" value="CDAN1-INTERACTING NUCLEASE 1"/>
    <property type="match status" value="1"/>
</dbReference>
<proteinExistence type="predicted"/>